<proteinExistence type="predicted"/>
<dbReference type="EMBL" id="MHRX01000010">
    <property type="protein sequence ID" value="OHA34506.1"/>
    <property type="molecule type" value="Genomic_DNA"/>
</dbReference>
<reference evidence="1 2" key="1">
    <citation type="journal article" date="2016" name="Nat. Commun.">
        <title>Thousands of microbial genomes shed light on interconnected biogeochemical processes in an aquifer system.</title>
        <authorList>
            <person name="Anantharaman K."/>
            <person name="Brown C.T."/>
            <person name="Hug L.A."/>
            <person name="Sharon I."/>
            <person name="Castelle C.J."/>
            <person name="Probst A.J."/>
            <person name="Thomas B.C."/>
            <person name="Singh A."/>
            <person name="Wilkins M.J."/>
            <person name="Karaoz U."/>
            <person name="Brodie E.L."/>
            <person name="Williams K.H."/>
            <person name="Hubbard S.S."/>
            <person name="Banfield J.F."/>
        </authorList>
    </citation>
    <scope>NUCLEOTIDE SEQUENCE [LARGE SCALE GENOMIC DNA]</scope>
</reference>
<organism evidence="1 2">
    <name type="scientific">Candidatus Taylorbacteria bacterium RIFCSPLOWO2_01_FULL_45_15b</name>
    <dbReference type="NCBI Taxonomy" id="1802319"/>
    <lineage>
        <taxon>Bacteria</taxon>
        <taxon>Candidatus Tayloriibacteriota</taxon>
    </lineage>
</organism>
<sequence length="94" mass="11181">MKFEAPYAFENSDAEILKTINEIQMELMKRLFGFTPSDEDQMKWVTKYSKMFRDIANSHHDIILDYAIENKKESALDRIEALLYKHEQFDTLEA</sequence>
<dbReference type="STRING" id="1802319.A2928_04260"/>
<gene>
    <name evidence="1" type="ORF">A2928_04260</name>
</gene>
<dbReference type="Proteomes" id="UP000176221">
    <property type="component" value="Unassembled WGS sequence"/>
</dbReference>
<protein>
    <submittedName>
        <fullName evidence="1">Uncharacterized protein</fullName>
    </submittedName>
</protein>
<comment type="caution">
    <text evidence="1">The sequence shown here is derived from an EMBL/GenBank/DDBJ whole genome shotgun (WGS) entry which is preliminary data.</text>
</comment>
<name>A0A1G2NEM1_9BACT</name>
<dbReference type="AlphaFoldDB" id="A0A1G2NEM1"/>
<evidence type="ECO:0000313" key="2">
    <source>
        <dbReference type="Proteomes" id="UP000176221"/>
    </source>
</evidence>
<evidence type="ECO:0000313" key="1">
    <source>
        <dbReference type="EMBL" id="OHA34506.1"/>
    </source>
</evidence>
<accession>A0A1G2NEM1</accession>